<dbReference type="InParanoid" id="A0A3N7FVW1"/>
<dbReference type="EMBL" id="CM009302">
    <property type="protein sequence ID" value="RQO99109.1"/>
    <property type="molecule type" value="Genomic_DNA"/>
</dbReference>
<keyword evidence="1" id="KW-0472">Membrane</keyword>
<proteinExistence type="predicted"/>
<keyword evidence="1" id="KW-0812">Transmembrane</keyword>
<evidence type="ECO:0000256" key="1">
    <source>
        <dbReference type="SAM" id="Phobius"/>
    </source>
</evidence>
<evidence type="ECO:0000313" key="3">
    <source>
        <dbReference type="Proteomes" id="UP000006729"/>
    </source>
</evidence>
<keyword evidence="1" id="KW-1133">Transmembrane helix</keyword>
<feature type="transmembrane region" description="Helical" evidence="1">
    <location>
        <begin position="44"/>
        <end position="66"/>
    </location>
</feature>
<feature type="transmembrane region" description="Helical" evidence="1">
    <location>
        <begin position="12"/>
        <end position="32"/>
    </location>
</feature>
<dbReference type="AlphaFoldDB" id="A0A3N7FVW1"/>
<evidence type="ECO:0000313" key="2">
    <source>
        <dbReference type="EMBL" id="RQO99109.1"/>
    </source>
</evidence>
<feature type="transmembrane region" description="Helical" evidence="1">
    <location>
        <begin position="87"/>
        <end position="105"/>
    </location>
</feature>
<protein>
    <submittedName>
        <fullName evidence="2">Uncharacterized protein</fullName>
    </submittedName>
</protein>
<keyword evidence="3" id="KW-1185">Reference proteome</keyword>
<name>A0A3N7FVW1_POPTR</name>
<gene>
    <name evidence="2" type="ORF">POPTR_013G070350</name>
</gene>
<dbReference type="Proteomes" id="UP000006729">
    <property type="component" value="Chromosome 13"/>
</dbReference>
<sequence>MGPSPIVPSLMVGVLGLVIFGPMIMALADYILPLFQAGDEDVAFNFWTVFPLLLLLLIHTISSCFPSRGSRYFGTKQGSSSSSNDDGYGLGSLLLLVLFFVLYNVW</sequence>
<dbReference type="OMA" id="HATISNH"/>
<organism evidence="2 3">
    <name type="scientific">Populus trichocarpa</name>
    <name type="common">Western balsam poplar</name>
    <name type="synonym">Populus balsamifera subsp. trichocarpa</name>
    <dbReference type="NCBI Taxonomy" id="3694"/>
    <lineage>
        <taxon>Eukaryota</taxon>
        <taxon>Viridiplantae</taxon>
        <taxon>Streptophyta</taxon>
        <taxon>Embryophyta</taxon>
        <taxon>Tracheophyta</taxon>
        <taxon>Spermatophyta</taxon>
        <taxon>Magnoliopsida</taxon>
        <taxon>eudicotyledons</taxon>
        <taxon>Gunneridae</taxon>
        <taxon>Pentapetalae</taxon>
        <taxon>rosids</taxon>
        <taxon>fabids</taxon>
        <taxon>Malpighiales</taxon>
        <taxon>Salicaceae</taxon>
        <taxon>Saliceae</taxon>
        <taxon>Populus</taxon>
    </lineage>
</organism>
<accession>A0A3N7FVW1</accession>
<reference evidence="2 3" key="1">
    <citation type="journal article" date="2006" name="Science">
        <title>The genome of black cottonwood, Populus trichocarpa (Torr. &amp; Gray).</title>
        <authorList>
            <person name="Tuskan G.A."/>
            <person name="Difazio S."/>
            <person name="Jansson S."/>
            <person name="Bohlmann J."/>
            <person name="Grigoriev I."/>
            <person name="Hellsten U."/>
            <person name="Putnam N."/>
            <person name="Ralph S."/>
            <person name="Rombauts S."/>
            <person name="Salamov A."/>
            <person name="Schein J."/>
            <person name="Sterck L."/>
            <person name="Aerts A."/>
            <person name="Bhalerao R.R."/>
            <person name="Bhalerao R.P."/>
            <person name="Blaudez D."/>
            <person name="Boerjan W."/>
            <person name="Brun A."/>
            <person name="Brunner A."/>
            <person name="Busov V."/>
            <person name="Campbell M."/>
            <person name="Carlson J."/>
            <person name="Chalot M."/>
            <person name="Chapman J."/>
            <person name="Chen G.L."/>
            <person name="Cooper D."/>
            <person name="Coutinho P.M."/>
            <person name="Couturier J."/>
            <person name="Covert S."/>
            <person name="Cronk Q."/>
            <person name="Cunningham R."/>
            <person name="Davis J."/>
            <person name="Degroeve S."/>
            <person name="Dejardin A."/>
            <person name="Depamphilis C."/>
            <person name="Detter J."/>
            <person name="Dirks B."/>
            <person name="Dubchak I."/>
            <person name="Duplessis S."/>
            <person name="Ehlting J."/>
            <person name="Ellis B."/>
            <person name="Gendler K."/>
            <person name="Goodstein D."/>
            <person name="Gribskov M."/>
            <person name="Grimwood J."/>
            <person name="Groover A."/>
            <person name="Gunter L."/>
            <person name="Hamberger B."/>
            <person name="Heinze B."/>
            <person name="Helariutta Y."/>
            <person name="Henrissat B."/>
            <person name="Holligan D."/>
            <person name="Holt R."/>
            <person name="Huang W."/>
            <person name="Islam-Faridi N."/>
            <person name="Jones S."/>
            <person name="Jones-Rhoades M."/>
            <person name="Jorgensen R."/>
            <person name="Joshi C."/>
            <person name="Kangasjarvi J."/>
            <person name="Karlsson J."/>
            <person name="Kelleher C."/>
            <person name="Kirkpatrick R."/>
            <person name="Kirst M."/>
            <person name="Kohler A."/>
            <person name="Kalluri U."/>
            <person name="Larimer F."/>
            <person name="Leebens-Mack J."/>
            <person name="Leple J.C."/>
            <person name="Locascio P."/>
            <person name="Lou Y."/>
            <person name="Lucas S."/>
            <person name="Martin F."/>
            <person name="Montanini B."/>
            <person name="Napoli C."/>
            <person name="Nelson D.R."/>
            <person name="Nelson C."/>
            <person name="Nieminen K."/>
            <person name="Nilsson O."/>
            <person name="Pereda V."/>
            <person name="Peter G."/>
            <person name="Philippe R."/>
            <person name="Pilate G."/>
            <person name="Poliakov A."/>
            <person name="Razumovskaya J."/>
            <person name="Richardson P."/>
            <person name="Rinaldi C."/>
            <person name="Ritland K."/>
            <person name="Rouze P."/>
            <person name="Ryaboy D."/>
            <person name="Schmutz J."/>
            <person name="Schrader J."/>
            <person name="Segerman B."/>
            <person name="Shin H."/>
            <person name="Siddiqui A."/>
            <person name="Sterky F."/>
            <person name="Terry A."/>
            <person name="Tsai C.J."/>
            <person name="Uberbacher E."/>
            <person name="Unneberg P."/>
            <person name="Vahala J."/>
            <person name="Wall K."/>
            <person name="Wessler S."/>
            <person name="Yang G."/>
            <person name="Yin T."/>
            <person name="Douglas C."/>
            <person name="Marra M."/>
            <person name="Sandberg G."/>
            <person name="Van de Peer Y."/>
            <person name="Rokhsar D."/>
        </authorList>
    </citation>
    <scope>NUCLEOTIDE SEQUENCE [LARGE SCALE GENOMIC DNA]</scope>
    <source>
        <strain evidence="3">cv. Nisqually</strain>
    </source>
</reference>
<dbReference type="Gramene" id="Potri.013G070350.1.v4.1">
    <property type="protein sequence ID" value="Potri.013G070350.1.v4.1"/>
    <property type="gene ID" value="Potri.013G070350.v4.1"/>
</dbReference>